<comment type="caution">
    <text evidence="2">The sequence shown here is derived from an EMBL/GenBank/DDBJ whole genome shotgun (WGS) entry which is preliminary data.</text>
</comment>
<accession>A0A3N2AQ92</accession>
<gene>
    <name evidence="2" type="ORF">EDD26_0444</name>
</gene>
<organism evidence="2 3">
    <name type="scientific">Agrococcus jenensis</name>
    <dbReference type="NCBI Taxonomy" id="46353"/>
    <lineage>
        <taxon>Bacteria</taxon>
        <taxon>Bacillati</taxon>
        <taxon>Actinomycetota</taxon>
        <taxon>Actinomycetes</taxon>
        <taxon>Micrococcales</taxon>
        <taxon>Microbacteriaceae</taxon>
        <taxon>Agrococcus</taxon>
    </lineage>
</organism>
<evidence type="ECO:0000313" key="3">
    <source>
        <dbReference type="Proteomes" id="UP000275456"/>
    </source>
</evidence>
<name>A0A3N2AQ92_9MICO</name>
<evidence type="ECO:0000256" key="1">
    <source>
        <dbReference type="SAM" id="Phobius"/>
    </source>
</evidence>
<proteinExistence type="predicted"/>
<dbReference type="Proteomes" id="UP000275456">
    <property type="component" value="Unassembled WGS sequence"/>
</dbReference>
<evidence type="ECO:0000313" key="2">
    <source>
        <dbReference type="EMBL" id="ROR65085.1"/>
    </source>
</evidence>
<feature type="transmembrane region" description="Helical" evidence="1">
    <location>
        <begin position="42"/>
        <end position="62"/>
    </location>
</feature>
<keyword evidence="1" id="KW-1133">Transmembrane helix</keyword>
<keyword evidence="1" id="KW-0472">Membrane</keyword>
<keyword evidence="3" id="KW-1185">Reference proteome</keyword>
<protein>
    <submittedName>
        <fullName evidence="2">Uncharacterized protein</fullName>
    </submittedName>
</protein>
<dbReference type="EMBL" id="RKHJ01000001">
    <property type="protein sequence ID" value="ROR65085.1"/>
    <property type="molecule type" value="Genomic_DNA"/>
</dbReference>
<dbReference type="RefSeq" id="WP_123696219.1">
    <property type="nucleotide sequence ID" value="NZ_RKHJ01000001.1"/>
</dbReference>
<sequence length="81" mass="8633">MPQDDPLVFALVLAVGLTFILSGSWAVISVIRDTTMAPLARLAMLAALILCFPLAAPLWLLAKSADLPAKLRAPLTVRAHI</sequence>
<reference evidence="2 3" key="1">
    <citation type="submission" date="2018-11" db="EMBL/GenBank/DDBJ databases">
        <title>Sequencing the genomes of 1000 actinobacteria strains.</title>
        <authorList>
            <person name="Klenk H.-P."/>
        </authorList>
    </citation>
    <scope>NUCLEOTIDE SEQUENCE [LARGE SCALE GENOMIC DNA]</scope>
    <source>
        <strain evidence="2 3">DSM 9580</strain>
    </source>
</reference>
<feature type="transmembrane region" description="Helical" evidence="1">
    <location>
        <begin position="6"/>
        <end position="30"/>
    </location>
</feature>
<keyword evidence="1" id="KW-0812">Transmembrane</keyword>
<dbReference type="AlphaFoldDB" id="A0A3N2AQ92"/>